<gene>
    <name evidence="1" type="ORF">AUC71_01000</name>
</gene>
<name>A0A1E3WCQ8_9HYPH</name>
<comment type="caution">
    <text evidence="1">The sequence shown here is derived from an EMBL/GenBank/DDBJ whole genome shotgun (WGS) entry which is preliminary data.</text>
</comment>
<proteinExistence type="predicted"/>
<dbReference type="AlphaFoldDB" id="A0A1E3WCQ8"/>
<organism evidence="1 2">
    <name type="scientific">Methyloceanibacter marginalis</name>
    <dbReference type="NCBI Taxonomy" id="1774971"/>
    <lineage>
        <taxon>Bacteria</taxon>
        <taxon>Pseudomonadati</taxon>
        <taxon>Pseudomonadota</taxon>
        <taxon>Alphaproteobacteria</taxon>
        <taxon>Hyphomicrobiales</taxon>
        <taxon>Hyphomicrobiaceae</taxon>
        <taxon>Methyloceanibacter</taxon>
    </lineage>
</organism>
<sequence>MIVMGTLLVGGFAFVMAAIVYQASKLGDKKVQASAPGQVSLPAKTSGLALPPGATIAAMALDGDRLALHLQTSTGPEIAVIDVTTGTVLSRIRIDAD</sequence>
<keyword evidence="2" id="KW-1185">Reference proteome</keyword>
<evidence type="ECO:0000313" key="1">
    <source>
        <dbReference type="EMBL" id="ODS03312.1"/>
    </source>
</evidence>
<evidence type="ECO:0000313" key="2">
    <source>
        <dbReference type="Proteomes" id="UP000095042"/>
    </source>
</evidence>
<dbReference type="EMBL" id="LPWD01000124">
    <property type="protein sequence ID" value="ODS03312.1"/>
    <property type="molecule type" value="Genomic_DNA"/>
</dbReference>
<dbReference type="Proteomes" id="UP000095042">
    <property type="component" value="Unassembled WGS sequence"/>
</dbReference>
<protein>
    <submittedName>
        <fullName evidence="1">Uncharacterized protein</fullName>
    </submittedName>
</protein>
<reference evidence="1 2" key="1">
    <citation type="journal article" date="2016" name="Environ. Microbiol.">
        <title>New Methyloceanibacter diversity from North Sea sediments includes methanotroph containing solely the soluble methane monooxygenase.</title>
        <authorList>
            <person name="Vekeman B."/>
            <person name="Kerckhof F.M."/>
            <person name="Cremers G."/>
            <person name="de Vos P."/>
            <person name="Vandamme P."/>
            <person name="Boon N."/>
            <person name="Op den Camp H.J."/>
            <person name="Heylen K."/>
        </authorList>
    </citation>
    <scope>NUCLEOTIDE SEQUENCE [LARGE SCALE GENOMIC DNA]</scope>
    <source>
        <strain evidence="1 2">R-67177</strain>
    </source>
</reference>
<accession>A0A1E3WCQ8</accession>